<keyword evidence="1" id="KW-0472">Membrane</keyword>
<name>A0A976N1M8_9VIRU</name>
<evidence type="ECO:0000313" key="2">
    <source>
        <dbReference type="EMBL" id="UPW41318.1"/>
    </source>
</evidence>
<feature type="transmembrane region" description="Helical" evidence="1">
    <location>
        <begin position="18"/>
        <end position="41"/>
    </location>
</feature>
<sequence length="83" mass="9443">MKDIENIVWNIASVFGTIFLRLLIVTKLLIISILLVASFKLKVKEIMSKFWNILDKVVYGLSLVLELLGLIKTKKPNNNNNGK</sequence>
<keyword evidence="1" id="KW-1133">Transmembrane helix</keyword>
<accession>A0A976N1M8</accession>
<keyword evidence="1" id="KW-0812">Transmembrane</keyword>
<proteinExistence type="predicted"/>
<reference evidence="2" key="1">
    <citation type="submission" date="2022-02" db="EMBL/GenBank/DDBJ databases">
        <title>Towards deciphering the DNA virus diversity associated with rodent species in the families Cricetidae and Heteromyidae.</title>
        <authorList>
            <person name="Lund M."/>
            <person name="Larsen B.B."/>
            <person name="Gryseels S."/>
            <person name="Kraberger S."/>
            <person name="Rowsey D.M."/>
            <person name="Steger L."/>
            <person name="Yule K.M."/>
            <person name="Upham N.S."/>
            <person name="Worobey M."/>
            <person name="Van Doorslaer K."/>
            <person name="Varsani A."/>
        </authorList>
    </citation>
    <scope>NUCLEOTIDE SEQUENCE</scope>
    <source>
        <strain evidence="2">UA08Rod_4138</strain>
    </source>
</reference>
<protein>
    <submittedName>
        <fullName evidence="2">Uncharacterized protein</fullName>
    </submittedName>
</protein>
<dbReference type="EMBL" id="OM869575">
    <property type="protein sequence ID" value="UPW41318.1"/>
    <property type="molecule type" value="Genomic_DNA"/>
</dbReference>
<organism evidence="2">
    <name type="scientific">Sigmofec virus UA08Rod_4138</name>
    <dbReference type="NCBI Taxonomy" id="2929396"/>
    <lineage>
        <taxon>Viruses</taxon>
        <taxon>Monodnaviria</taxon>
        <taxon>Sangervirae</taxon>
        <taxon>Phixviricota</taxon>
        <taxon>Malgrandaviricetes</taxon>
        <taxon>Petitvirales</taxon>
        <taxon>Microviridae</taxon>
    </lineage>
</organism>
<evidence type="ECO:0000256" key="1">
    <source>
        <dbReference type="SAM" id="Phobius"/>
    </source>
</evidence>